<dbReference type="Pfam" id="PF23544">
    <property type="entry name" value="AtuA_ferredoxin"/>
    <property type="match status" value="1"/>
</dbReference>
<name>A0A8K0X2T0_9PEZI</name>
<dbReference type="InterPro" id="IPR010839">
    <property type="entry name" value="AtuA_N"/>
</dbReference>
<proteinExistence type="predicted"/>
<organism evidence="3 4">
    <name type="scientific">Plectosphaerella cucumerina</name>
    <dbReference type="NCBI Taxonomy" id="40658"/>
    <lineage>
        <taxon>Eukaryota</taxon>
        <taxon>Fungi</taxon>
        <taxon>Dikarya</taxon>
        <taxon>Ascomycota</taxon>
        <taxon>Pezizomycotina</taxon>
        <taxon>Sordariomycetes</taxon>
        <taxon>Hypocreomycetidae</taxon>
        <taxon>Glomerellales</taxon>
        <taxon>Plectosphaerellaceae</taxon>
        <taxon>Plectosphaerella</taxon>
    </lineage>
</organism>
<dbReference type="PANTHER" id="PTHR47585:SF1">
    <property type="entry name" value="DUF1446 DOMAIN-CONTAINING PROTEIN"/>
    <property type="match status" value="1"/>
</dbReference>
<dbReference type="InterPro" id="IPR029058">
    <property type="entry name" value="AB_hydrolase_fold"/>
</dbReference>
<evidence type="ECO:0000259" key="2">
    <source>
        <dbReference type="Pfam" id="PF23544"/>
    </source>
</evidence>
<dbReference type="AlphaFoldDB" id="A0A8K0X2T0"/>
<comment type="caution">
    <text evidence="3">The sequence shown here is derived from an EMBL/GenBank/DDBJ whole genome shotgun (WGS) entry which is preliminary data.</text>
</comment>
<evidence type="ECO:0000313" key="3">
    <source>
        <dbReference type="EMBL" id="KAH7361932.1"/>
    </source>
</evidence>
<gene>
    <name evidence="3" type="ORF">B0T11DRAFT_310779</name>
</gene>
<reference evidence="3" key="1">
    <citation type="journal article" date="2021" name="Nat. Commun.">
        <title>Genetic determinants of endophytism in the Arabidopsis root mycobiome.</title>
        <authorList>
            <person name="Mesny F."/>
            <person name="Miyauchi S."/>
            <person name="Thiergart T."/>
            <person name="Pickel B."/>
            <person name="Atanasova L."/>
            <person name="Karlsson M."/>
            <person name="Huettel B."/>
            <person name="Barry K.W."/>
            <person name="Haridas S."/>
            <person name="Chen C."/>
            <person name="Bauer D."/>
            <person name="Andreopoulos W."/>
            <person name="Pangilinan J."/>
            <person name="LaButti K."/>
            <person name="Riley R."/>
            <person name="Lipzen A."/>
            <person name="Clum A."/>
            <person name="Drula E."/>
            <person name="Henrissat B."/>
            <person name="Kohler A."/>
            <person name="Grigoriev I.V."/>
            <person name="Martin F.M."/>
            <person name="Hacquard S."/>
        </authorList>
    </citation>
    <scope>NUCLEOTIDE SEQUENCE</scope>
    <source>
        <strain evidence="3">MPI-CAGE-AT-0016</strain>
    </source>
</reference>
<dbReference type="Proteomes" id="UP000813385">
    <property type="component" value="Unassembled WGS sequence"/>
</dbReference>
<evidence type="ECO:0000313" key="4">
    <source>
        <dbReference type="Proteomes" id="UP000813385"/>
    </source>
</evidence>
<accession>A0A8K0X2T0</accession>
<feature type="domain" description="Acyclic terpene utilisation N-terminal" evidence="1">
    <location>
        <begin position="7"/>
        <end position="446"/>
    </location>
</feature>
<sequence>MNRKRPVRIANCSGATGDGPFALRRVVRDGPVDIVTADYLAEMNIAWLALEQKHDPSKGYDPGFLRQLDCETAHTIAARGIKVVHNGGALNPKGLAAAVEKQLASYGVTSLKIACVEGDNVMSQLESLQQPGQTPHLDVKGRQLSDLEAPIISANAYIGMGGIVAALEAGADIVICGRCCDASPVMGAAAWWHGWKQTQWNVLAQSLIAGHILECGCYATGGNFSGFKTIKNNWDQGFPVAEIASDGTFDVFLQQGARGLVSQDTITAQLVYEIQGPYYLNPDVVADISNVKITPLGKNRVSVSGITGRPPPPTTKLAVCTTGGYQMEVFFFATGLDVAEKLADMRSAMAELVPNRAAYRVLRIDQYGTPQDDPSTEALGSCLFRVFAQADKQETFKTLQMFLTGYSLGGYCGLHLCMDLRMLHPRPIISYEPFTIPYASLDVRANIEGKTIPILPPKTTEVFQGQKFENNSPATDLARFGPTMKVPLGHRVHARSGDKGSNANVGFWVASDEEYEWLRAFLSVDRMKALLGDEYDPSYAIERFELPNLRCVHFLVKGILEGGISTGHRVDGLAKSFGEFLRARHVDMPTKFLQQARL</sequence>
<dbReference type="PANTHER" id="PTHR47585">
    <property type="match status" value="1"/>
</dbReference>
<dbReference type="EMBL" id="JAGPXD010000003">
    <property type="protein sequence ID" value="KAH7361932.1"/>
    <property type="molecule type" value="Genomic_DNA"/>
</dbReference>
<dbReference type="SUPFAM" id="SSF53474">
    <property type="entry name" value="alpha/beta-Hydrolases"/>
    <property type="match status" value="1"/>
</dbReference>
<keyword evidence="4" id="KW-1185">Reference proteome</keyword>
<protein>
    <submittedName>
        <fullName evidence="3">Duf1446 domain-containing protein</fullName>
    </submittedName>
</protein>
<dbReference type="InterPro" id="IPR056362">
    <property type="entry name" value="AtuA-like_ferredoxin_dom"/>
</dbReference>
<feature type="domain" description="AtuA-like ferredoxin-fold" evidence="2">
    <location>
        <begin position="487"/>
        <end position="586"/>
    </location>
</feature>
<dbReference type="Pfam" id="PF07287">
    <property type="entry name" value="AtuA"/>
    <property type="match status" value="1"/>
</dbReference>
<dbReference type="OrthoDB" id="10265871at2759"/>
<evidence type="ECO:0000259" key="1">
    <source>
        <dbReference type="Pfam" id="PF07287"/>
    </source>
</evidence>